<keyword evidence="7" id="KW-0694">RNA-binding</keyword>
<evidence type="ECO:0000256" key="3">
    <source>
        <dbReference type="ARBA" id="ARBA00022741"/>
    </source>
</evidence>
<sequence length="553" mass="61768">MPDARLVDSKATFASFSHLLDARLLRALADLSFARPTLVQTKAIPLALENRDILARARTGSGKTAAYCIPVVQKILNAKTTSTSESLLQATRGLILVPTRELSEQVSAHLRGLLAYCDKEITVANLCSGTTNHLQRVLLSDKPDIVIATPSKALSLLQSKALSLSSLDSLVIDEADLILSYGHDEDSFLMSATMTEDVETLKGLTLRSPAILKLEEDEDEAANLTQYSVRCSEVDKFLLTYVILKLKLIKGKCILFVNDVDRCYRLKLFLEQFSIKSCVLNSELPLNSRYHVVQEFNKGVYDYIIASDENAGKTEQDPDEEAADDAEEEEEEFTTTQRAAEQAGDVEEDVEEDVESKAGPSSLKRKRPATTPPPESKSRKRKQRQKAGDAEYSVSRGVDFIDVSCVINFDLPTSSRSYTHRVGRTARAGRSGMALSFIVPEDEWGKNKVVGCVESTKKDEHIFTRVEAEQASRGSKIKEYKFDMKQVEAFRYRMEDALRAVTRGAIREARIKELKSEILNSDKLKVSRVIDLSYINFIDVSLHRHILKTTLMI</sequence>
<evidence type="ECO:0000256" key="5">
    <source>
        <dbReference type="ARBA" id="ARBA00022806"/>
    </source>
</evidence>
<feature type="compositionally biased region" description="Low complexity" evidence="10">
    <location>
        <begin position="334"/>
        <end position="343"/>
    </location>
</feature>
<dbReference type="PROSITE" id="PS51192">
    <property type="entry name" value="HELICASE_ATP_BIND_1"/>
    <property type="match status" value="1"/>
</dbReference>
<dbReference type="InterPro" id="IPR014001">
    <property type="entry name" value="Helicase_ATP-bd"/>
</dbReference>
<organism evidence="13 14">
    <name type="scientific">Hermanssonia centrifuga</name>
    <dbReference type="NCBI Taxonomy" id="98765"/>
    <lineage>
        <taxon>Eukaryota</taxon>
        <taxon>Fungi</taxon>
        <taxon>Dikarya</taxon>
        <taxon>Basidiomycota</taxon>
        <taxon>Agaricomycotina</taxon>
        <taxon>Agaricomycetes</taxon>
        <taxon>Polyporales</taxon>
        <taxon>Meruliaceae</taxon>
        <taxon>Hermanssonia</taxon>
    </lineage>
</organism>
<reference evidence="13 14" key="1">
    <citation type="submission" date="2019-02" db="EMBL/GenBank/DDBJ databases">
        <title>Genome sequencing of the rare red list fungi Phlebia centrifuga.</title>
        <authorList>
            <person name="Buettner E."/>
            <person name="Kellner H."/>
        </authorList>
    </citation>
    <scope>NUCLEOTIDE SEQUENCE [LARGE SCALE GENOMIC DNA]</scope>
    <source>
        <strain evidence="13 14">DSM 108282</strain>
    </source>
</reference>
<dbReference type="Pfam" id="PF00271">
    <property type="entry name" value="Helicase_C"/>
    <property type="match status" value="2"/>
</dbReference>
<evidence type="ECO:0000259" key="12">
    <source>
        <dbReference type="PROSITE" id="PS51194"/>
    </source>
</evidence>
<dbReference type="InterPro" id="IPR011545">
    <property type="entry name" value="DEAD/DEAH_box_helicase_dom"/>
</dbReference>
<dbReference type="PANTHER" id="PTHR47959">
    <property type="entry name" value="ATP-DEPENDENT RNA HELICASE RHLE-RELATED"/>
    <property type="match status" value="1"/>
</dbReference>
<comment type="similarity">
    <text evidence="8">Belongs to the DEAD box helicase family. DDX56/DBP9 subfamily.</text>
</comment>
<dbReference type="GO" id="GO:0003723">
    <property type="term" value="F:RNA binding"/>
    <property type="evidence" value="ECO:0007669"/>
    <property type="project" value="UniProtKB-KW"/>
</dbReference>
<dbReference type="AlphaFoldDB" id="A0A4S4KCK8"/>
<dbReference type="Pfam" id="PF00270">
    <property type="entry name" value="DEAD"/>
    <property type="match status" value="1"/>
</dbReference>
<dbReference type="GO" id="GO:0005829">
    <property type="term" value="C:cytosol"/>
    <property type="evidence" value="ECO:0007669"/>
    <property type="project" value="TreeGrafter"/>
</dbReference>
<feature type="region of interest" description="Disordered" evidence="10">
    <location>
        <begin position="309"/>
        <end position="391"/>
    </location>
</feature>
<evidence type="ECO:0000256" key="6">
    <source>
        <dbReference type="ARBA" id="ARBA00022840"/>
    </source>
</evidence>
<keyword evidence="3" id="KW-0547">Nucleotide-binding</keyword>
<evidence type="ECO:0000256" key="4">
    <source>
        <dbReference type="ARBA" id="ARBA00022801"/>
    </source>
</evidence>
<evidence type="ECO:0000256" key="8">
    <source>
        <dbReference type="ARBA" id="ARBA00038041"/>
    </source>
</evidence>
<dbReference type="EMBL" id="SGPJ01000291">
    <property type="protein sequence ID" value="THG95756.1"/>
    <property type="molecule type" value="Genomic_DNA"/>
</dbReference>
<proteinExistence type="inferred from homology"/>
<accession>A0A4S4KCK8</accession>
<evidence type="ECO:0000256" key="2">
    <source>
        <dbReference type="ARBA" id="ARBA00012552"/>
    </source>
</evidence>
<comment type="caution">
    <text evidence="13">The sequence shown here is derived from an EMBL/GenBank/DDBJ whole genome shotgun (WGS) entry which is preliminary data.</text>
</comment>
<feature type="domain" description="Helicase ATP-binding" evidence="11">
    <location>
        <begin position="44"/>
        <end position="212"/>
    </location>
</feature>
<feature type="compositionally biased region" description="Acidic residues" evidence="10">
    <location>
        <begin position="317"/>
        <end position="333"/>
    </location>
</feature>
<dbReference type="InterPro" id="IPR001650">
    <property type="entry name" value="Helicase_C-like"/>
</dbReference>
<dbReference type="SUPFAM" id="SSF52540">
    <property type="entry name" value="P-loop containing nucleoside triphosphate hydrolases"/>
    <property type="match status" value="2"/>
</dbReference>
<protein>
    <recommendedName>
        <fullName evidence="2">RNA helicase</fullName>
        <ecNumber evidence="2">3.6.4.13</ecNumber>
    </recommendedName>
</protein>
<keyword evidence="4" id="KW-0378">Hydrolase</keyword>
<evidence type="ECO:0000256" key="7">
    <source>
        <dbReference type="ARBA" id="ARBA00022884"/>
    </source>
</evidence>
<keyword evidence="5" id="KW-0347">Helicase</keyword>
<comment type="catalytic activity">
    <reaction evidence="9">
        <text>ATP + H2O = ADP + phosphate + H(+)</text>
        <dbReference type="Rhea" id="RHEA:13065"/>
        <dbReference type="ChEBI" id="CHEBI:15377"/>
        <dbReference type="ChEBI" id="CHEBI:15378"/>
        <dbReference type="ChEBI" id="CHEBI:30616"/>
        <dbReference type="ChEBI" id="CHEBI:43474"/>
        <dbReference type="ChEBI" id="CHEBI:456216"/>
        <dbReference type="EC" id="3.6.4.13"/>
    </reaction>
</comment>
<dbReference type="SMART" id="SM00487">
    <property type="entry name" value="DEXDc"/>
    <property type="match status" value="1"/>
</dbReference>
<feature type="domain" description="Helicase C-terminal" evidence="12">
    <location>
        <begin position="319"/>
        <end position="470"/>
    </location>
</feature>
<evidence type="ECO:0000256" key="1">
    <source>
        <dbReference type="ARBA" id="ARBA00003706"/>
    </source>
</evidence>
<name>A0A4S4KCK8_9APHY</name>
<dbReference type="PROSITE" id="PS51194">
    <property type="entry name" value="HELICASE_CTER"/>
    <property type="match status" value="1"/>
</dbReference>
<evidence type="ECO:0000313" key="13">
    <source>
        <dbReference type="EMBL" id="THG95756.1"/>
    </source>
</evidence>
<evidence type="ECO:0000313" key="14">
    <source>
        <dbReference type="Proteomes" id="UP000309038"/>
    </source>
</evidence>
<dbReference type="GO" id="GO:0016787">
    <property type="term" value="F:hydrolase activity"/>
    <property type="evidence" value="ECO:0007669"/>
    <property type="project" value="UniProtKB-KW"/>
</dbReference>
<feature type="compositionally biased region" description="Acidic residues" evidence="10">
    <location>
        <begin position="344"/>
        <end position="354"/>
    </location>
</feature>
<dbReference type="CDD" id="cd18787">
    <property type="entry name" value="SF2_C_DEAD"/>
    <property type="match status" value="1"/>
</dbReference>
<evidence type="ECO:0000256" key="10">
    <source>
        <dbReference type="SAM" id="MobiDB-lite"/>
    </source>
</evidence>
<keyword evidence="14" id="KW-1185">Reference proteome</keyword>
<keyword evidence="6" id="KW-0067">ATP-binding</keyword>
<dbReference type="GO" id="GO:0005524">
    <property type="term" value="F:ATP binding"/>
    <property type="evidence" value="ECO:0007669"/>
    <property type="project" value="UniProtKB-KW"/>
</dbReference>
<dbReference type="InterPro" id="IPR050079">
    <property type="entry name" value="DEAD_box_RNA_helicase"/>
</dbReference>
<dbReference type="CDD" id="cd17961">
    <property type="entry name" value="DEADc_DDX56"/>
    <property type="match status" value="1"/>
</dbReference>
<evidence type="ECO:0000256" key="9">
    <source>
        <dbReference type="ARBA" id="ARBA00047984"/>
    </source>
</evidence>
<dbReference type="InterPro" id="IPR027417">
    <property type="entry name" value="P-loop_NTPase"/>
</dbReference>
<dbReference type="SMART" id="SM00490">
    <property type="entry name" value="HELICc"/>
    <property type="match status" value="1"/>
</dbReference>
<dbReference type="GO" id="GO:0003724">
    <property type="term" value="F:RNA helicase activity"/>
    <property type="evidence" value="ECO:0007669"/>
    <property type="project" value="UniProtKB-EC"/>
</dbReference>
<dbReference type="PANTHER" id="PTHR47959:SF21">
    <property type="entry name" value="DEAD-BOX HELICASE 56"/>
    <property type="match status" value="1"/>
</dbReference>
<dbReference type="EC" id="3.6.4.13" evidence="2"/>
<comment type="function">
    <text evidence="1">ATP-binding RNA helicase involved in the biogenesis of 60S ribosomal subunits and is required for the normal formation of 25S and 5.8S rRNAs.</text>
</comment>
<gene>
    <name evidence="13" type="ORF">EW026_g5954</name>
</gene>
<dbReference type="Gene3D" id="3.40.50.300">
    <property type="entry name" value="P-loop containing nucleotide triphosphate hydrolases"/>
    <property type="match status" value="2"/>
</dbReference>
<dbReference type="Proteomes" id="UP000309038">
    <property type="component" value="Unassembled WGS sequence"/>
</dbReference>
<evidence type="ECO:0000259" key="11">
    <source>
        <dbReference type="PROSITE" id="PS51192"/>
    </source>
</evidence>